<accession>A0A9P7BLU1</accession>
<gene>
    <name evidence="3" type="ORF">G6F64_012318</name>
</gene>
<feature type="region of interest" description="Disordered" evidence="1">
    <location>
        <begin position="175"/>
        <end position="264"/>
    </location>
</feature>
<dbReference type="OrthoDB" id="445357at2759"/>
<evidence type="ECO:0000313" key="3">
    <source>
        <dbReference type="EMBL" id="KAG1300857.1"/>
    </source>
</evidence>
<dbReference type="EMBL" id="JAANQT010003651">
    <property type="protein sequence ID" value="KAG1300857.1"/>
    <property type="molecule type" value="Genomic_DNA"/>
</dbReference>
<dbReference type="Proteomes" id="UP000716291">
    <property type="component" value="Unassembled WGS sequence"/>
</dbReference>
<feature type="region of interest" description="Disordered" evidence="1">
    <location>
        <begin position="392"/>
        <end position="433"/>
    </location>
</feature>
<sequence length="544" mass="61730">MYFYNEDKDDPSNFDAGGYYMDNNSNNQLFGQSFDDFYDDNSFLNFDMQQHSHSLPTSFFFPPTNDMQQQEQSILFSDPNFLKQQQFIEKAKVDTRAAGGMTLAKQEEEITTQQHDSSMVRSNLSAMLGQQQQQIQLESIPRKRSSQPSKSTMMMNSGEGGVDHHRRFIESQVKFRVCNNKKPQKHQLEDNATLNRRKSSMEPSLNNKNILKLNNRESRKANTSSNNTKKVTNNASINGTSSMNIPNSNSNPSSSSSASASHSFPSRTMPIQIQRVHRANANQPFDLEQRQKRLDDQLVKVDFNDITVSELKEMLRQRGKPATGKKAILLQRLQEERDFIQQARANGVPISNRYLNQQQQQSPVMDSSSLPESMFLSSSPASLGSLNRSIANMHIGSPPPNSLTIPSQPVNSNRRFTPYTSPRNSLSSPSYSTSVPTTSGHVYKKSYAPFTSSALATPDRDDDYNPFDNMENTNTEEAMNDIEWTDPSLEAMLQQQGSVPKLTDEEILSFLSSSRFDISNNNNHNYFHQQTLDEQIMFNNHHHQ</sequence>
<feature type="compositionally biased region" description="Low complexity" evidence="1">
    <location>
        <begin position="367"/>
        <end position="378"/>
    </location>
</feature>
<dbReference type="Pfam" id="PF02037">
    <property type="entry name" value="SAP"/>
    <property type="match status" value="1"/>
</dbReference>
<feature type="compositionally biased region" description="Low complexity" evidence="1">
    <location>
        <begin position="221"/>
        <end position="264"/>
    </location>
</feature>
<name>A0A9P7BLU1_RHIOR</name>
<feature type="region of interest" description="Disordered" evidence="1">
    <location>
        <begin position="130"/>
        <end position="162"/>
    </location>
</feature>
<feature type="compositionally biased region" description="Polar residues" evidence="1">
    <location>
        <begin position="402"/>
        <end position="419"/>
    </location>
</feature>
<feature type="compositionally biased region" description="Polar residues" evidence="1">
    <location>
        <begin position="357"/>
        <end position="366"/>
    </location>
</feature>
<dbReference type="Gene3D" id="1.10.720.30">
    <property type="entry name" value="SAP domain"/>
    <property type="match status" value="1"/>
</dbReference>
<dbReference type="AlphaFoldDB" id="A0A9P7BLU1"/>
<dbReference type="InterPro" id="IPR003034">
    <property type="entry name" value="SAP_dom"/>
</dbReference>
<protein>
    <recommendedName>
        <fullName evidence="2">SAP domain-containing protein</fullName>
    </recommendedName>
</protein>
<feature type="compositionally biased region" description="Polar residues" evidence="1">
    <location>
        <begin position="146"/>
        <end position="155"/>
    </location>
</feature>
<feature type="compositionally biased region" description="Low complexity" evidence="1">
    <location>
        <begin position="420"/>
        <end position="433"/>
    </location>
</feature>
<dbReference type="PROSITE" id="PS50800">
    <property type="entry name" value="SAP"/>
    <property type="match status" value="1"/>
</dbReference>
<keyword evidence="4" id="KW-1185">Reference proteome</keyword>
<dbReference type="SMART" id="SM00513">
    <property type="entry name" value="SAP"/>
    <property type="match status" value="1"/>
</dbReference>
<comment type="caution">
    <text evidence="3">The sequence shown here is derived from an EMBL/GenBank/DDBJ whole genome shotgun (WGS) entry which is preliminary data.</text>
</comment>
<feature type="domain" description="SAP" evidence="2">
    <location>
        <begin position="303"/>
        <end position="337"/>
    </location>
</feature>
<dbReference type="SUPFAM" id="SSF68906">
    <property type="entry name" value="SAP domain"/>
    <property type="match status" value="1"/>
</dbReference>
<organism evidence="3 4">
    <name type="scientific">Rhizopus oryzae</name>
    <name type="common">Mucormycosis agent</name>
    <name type="synonym">Rhizopus arrhizus var. delemar</name>
    <dbReference type="NCBI Taxonomy" id="64495"/>
    <lineage>
        <taxon>Eukaryota</taxon>
        <taxon>Fungi</taxon>
        <taxon>Fungi incertae sedis</taxon>
        <taxon>Mucoromycota</taxon>
        <taxon>Mucoromycotina</taxon>
        <taxon>Mucoromycetes</taxon>
        <taxon>Mucorales</taxon>
        <taxon>Mucorineae</taxon>
        <taxon>Rhizopodaceae</taxon>
        <taxon>Rhizopus</taxon>
    </lineage>
</organism>
<reference evidence="3" key="1">
    <citation type="journal article" date="2020" name="Microb. Genom.">
        <title>Genetic diversity of clinical and environmental Mucorales isolates obtained from an investigation of mucormycosis cases among solid organ transplant recipients.</title>
        <authorList>
            <person name="Nguyen M.H."/>
            <person name="Kaul D."/>
            <person name="Muto C."/>
            <person name="Cheng S.J."/>
            <person name="Richter R.A."/>
            <person name="Bruno V.M."/>
            <person name="Liu G."/>
            <person name="Beyhan S."/>
            <person name="Sundermann A.J."/>
            <person name="Mounaud S."/>
            <person name="Pasculle A.W."/>
            <person name="Nierman W.C."/>
            <person name="Driscoll E."/>
            <person name="Cumbie R."/>
            <person name="Clancy C.J."/>
            <person name="Dupont C.L."/>
        </authorList>
    </citation>
    <scope>NUCLEOTIDE SEQUENCE</scope>
    <source>
        <strain evidence="3">GL11</strain>
    </source>
</reference>
<dbReference type="InterPro" id="IPR036361">
    <property type="entry name" value="SAP_dom_sf"/>
</dbReference>
<evidence type="ECO:0000259" key="2">
    <source>
        <dbReference type="PROSITE" id="PS50800"/>
    </source>
</evidence>
<feature type="region of interest" description="Disordered" evidence="1">
    <location>
        <begin position="357"/>
        <end position="378"/>
    </location>
</feature>
<evidence type="ECO:0000256" key="1">
    <source>
        <dbReference type="SAM" id="MobiDB-lite"/>
    </source>
</evidence>
<proteinExistence type="predicted"/>
<evidence type="ECO:0000313" key="4">
    <source>
        <dbReference type="Proteomes" id="UP000716291"/>
    </source>
</evidence>